<dbReference type="InterPro" id="IPR015797">
    <property type="entry name" value="NUDIX_hydrolase-like_dom_sf"/>
</dbReference>
<gene>
    <name evidence="7" type="ORF">FB566_1122</name>
</gene>
<dbReference type="PANTHER" id="PTHR43046">
    <property type="entry name" value="GDP-MANNOSE MANNOSYL HYDROLASE"/>
    <property type="match status" value="1"/>
</dbReference>
<comment type="caution">
    <text evidence="7">The sequence shown here is derived from an EMBL/GenBank/DDBJ whole genome shotgun (WGS) entry which is preliminary data.</text>
</comment>
<dbReference type="Gene3D" id="3.90.79.10">
    <property type="entry name" value="Nucleoside Triphosphate Pyrophosphohydrolase"/>
    <property type="match status" value="1"/>
</dbReference>
<reference evidence="7 8" key="1">
    <citation type="submission" date="2019-06" db="EMBL/GenBank/DDBJ databases">
        <title>Sequencing the genomes of 1000 actinobacteria strains.</title>
        <authorList>
            <person name="Klenk H.-P."/>
        </authorList>
    </citation>
    <scope>NUCLEOTIDE SEQUENCE [LARGE SCALE GENOMIC DNA]</scope>
    <source>
        <strain evidence="7 8">DSM 45928</strain>
    </source>
</reference>
<dbReference type="PROSITE" id="PS51462">
    <property type="entry name" value="NUDIX"/>
    <property type="match status" value="1"/>
</dbReference>
<dbReference type="PRINTS" id="PR00502">
    <property type="entry name" value="NUDIXFAMILY"/>
</dbReference>
<dbReference type="GO" id="GO:0016787">
    <property type="term" value="F:hydrolase activity"/>
    <property type="evidence" value="ECO:0007669"/>
    <property type="project" value="UniProtKB-KW"/>
</dbReference>
<dbReference type="InterPro" id="IPR020084">
    <property type="entry name" value="NUDIX_hydrolase_CS"/>
</dbReference>
<dbReference type="AlphaFoldDB" id="A0A543ASP9"/>
<dbReference type="Pfam" id="PF00293">
    <property type="entry name" value="NUDIX"/>
    <property type="match status" value="1"/>
</dbReference>
<dbReference type="InterPro" id="IPR020476">
    <property type="entry name" value="Nudix_hydrolase"/>
</dbReference>
<keyword evidence="8" id="KW-1185">Reference proteome</keyword>
<dbReference type="RefSeq" id="WP_142035758.1">
    <property type="nucleotide sequence ID" value="NZ_JBHTGS010000001.1"/>
</dbReference>
<accession>A0A543ASP9</accession>
<keyword evidence="3 5" id="KW-0378">Hydrolase</keyword>
<evidence type="ECO:0000313" key="8">
    <source>
        <dbReference type="Proteomes" id="UP000317043"/>
    </source>
</evidence>
<dbReference type="SUPFAM" id="SSF55811">
    <property type="entry name" value="Nudix"/>
    <property type="match status" value="1"/>
</dbReference>
<dbReference type="InParanoid" id="A0A543ASP9"/>
<dbReference type="PANTHER" id="PTHR43046:SF12">
    <property type="entry name" value="GDP-MANNOSE MANNOSYL HYDROLASE"/>
    <property type="match status" value="1"/>
</dbReference>
<sequence length="158" mass="17284">MPKELLPPEQFYASLATNYTSGLGFITNPTGDILLVKPNYRDGWDIPGGLLDDGESPHEACSREISEELGLNLAVGDLLVVDWAMPEGDRPRPVACYLFDCGTVPADVEIRLQAEELDDYRFCSPDSAIDLVPPMTADRLSAAVTARAQRRTVYLPTA</sequence>
<evidence type="ECO:0000256" key="1">
    <source>
        <dbReference type="ARBA" id="ARBA00001946"/>
    </source>
</evidence>
<feature type="domain" description="Nudix hydrolase" evidence="6">
    <location>
        <begin position="17"/>
        <end position="145"/>
    </location>
</feature>
<protein>
    <submittedName>
        <fullName evidence="7">ADP-ribose pyrophosphatase YjhB (NUDIX family)</fullName>
    </submittedName>
</protein>
<evidence type="ECO:0000256" key="5">
    <source>
        <dbReference type="RuleBase" id="RU003476"/>
    </source>
</evidence>
<proteinExistence type="inferred from homology"/>
<organism evidence="7 8">
    <name type="scientific">Stackebrandtia endophytica</name>
    <dbReference type="NCBI Taxonomy" id="1496996"/>
    <lineage>
        <taxon>Bacteria</taxon>
        <taxon>Bacillati</taxon>
        <taxon>Actinomycetota</taxon>
        <taxon>Actinomycetes</taxon>
        <taxon>Glycomycetales</taxon>
        <taxon>Glycomycetaceae</taxon>
        <taxon>Stackebrandtia</taxon>
    </lineage>
</organism>
<dbReference type="PROSITE" id="PS00893">
    <property type="entry name" value="NUDIX_BOX"/>
    <property type="match status" value="1"/>
</dbReference>
<dbReference type="OrthoDB" id="4247482at2"/>
<dbReference type="Proteomes" id="UP000317043">
    <property type="component" value="Unassembled WGS sequence"/>
</dbReference>
<evidence type="ECO:0000313" key="7">
    <source>
        <dbReference type="EMBL" id="TQL75613.1"/>
    </source>
</evidence>
<dbReference type="InterPro" id="IPR000086">
    <property type="entry name" value="NUDIX_hydrolase_dom"/>
</dbReference>
<comment type="similarity">
    <text evidence="2 5">Belongs to the Nudix hydrolase family.</text>
</comment>
<comment type="cofactor">
    <cofactor evidence="1">
        <name>Mg(2+)</name>
        <dbReference type="ChEBI" id="CHEBI:18420"/>
    </cofactor>
</comment>
<dbReference type="CDD" id="cd18876">
    <property type="entry name" value="NUDIX_Hydrolase"/>
    <property type="match status" value="1"/>
</dbReference>
<evidence type="ECO:0000256" key="2">
    <source>
        <dbReference type="ARBA" id="ARBA00005582"/>
    </source>
</evidence>
<name>A0A543ASP9_9ACTN</name>
<dbReference type="EMBL" id="VFOW01000001">
    <property type="protein sequence ID" value="TQL75613.1"/>
    <property type="molecule type" value="Genomic_DNA"/>
</dbReference>
<evidence type="ECO:0000256" key="4">
    <source>
        <dbReference type="ARBA" id="ARBA00022842"/>
    </source>
</evidence>
<evidence type="ECO:0000259" key="6">
    <source>
        <dbReference type="PROSITE" id="PS51462"/>
    </source>
</evidence>
<keyword evidence="4" id="KW-0460">Magnesium</keyword>
<evidence type="ECO:0000256" key="3">
    <source>
        <dbReference type="ARBA" id="ARBA00022801"/>
    </source>
</evidence>